<dbReference type="AlphaFoldDB" id="A0A7C0Y726"/>
<keyword evidence="1 2" id="KW-0808">Transferase</keyword>
<dbReference type="GO" id="GO:0008654">
    <property type="term" value="P:phospholipid biosynthetic process"/>
    <property type="evidence" value="ECO:0007669"/>
    <property type="project" value="InterPro"/>
</dbReference>
<dbReference type="GO" id="GO:0016780">
    <property type="term" value="F:phosphotransferase activity, for other substituted phosphate groups"/>
    <property type="evidence" value="ECO:0007669"/>
    <property type="project" value="InterPro"/>
</dbReference>
<name>A0A7C0Y726_9BACT</name>
<keyword evidence="3" id="KW-0812">Transmembrane</keyword>
<dbReference type="InterPro" id="IPR054868">
    <property type="entry name" value="archin_ph_syn"/>
</dbReference>
<dbReference type="PROSITE" id="PS00379">
    <property type="entry name" value="CDP_ALCOHOL_P_TRANSF"/>
    <property type="match status" value="1"/>
</dbReference>
<dbReference type="InterPro" id="IPR000462">
    <property type="entry name" value="CDP-OH_P_trans"/>
</dbReference>
<comment type="caution">
    <text evidence="4">The sequence shown here is derived from an EMBL/GenBank/DDBJ whole genome shotgun (WGS) entry which is preliminary data.</text>
</comment>
<evidence type="ECO:0000256" key="1">
    <source>
        <dbReference type="ARBA" id="ARBA00022679"/>
    </source>
</evidence>
<feature type="transmembrane region" description="Helical" evidence="3">
    <location>
        <begin position="113"/>
        <end position="132"/>
    </location>
</feature>
<sequence>MISNKFKDKFSFLLTPLGKRVAKTGISPNQLTLLGMVLSIGAGVLIALGFLGWGAFLVIVSGLCDALDGTIARNTQQVTSFGAFLDSTLDRYSDLALYLGVMTMAFTHKNLPLFLWTALALAGALMVSYTRARAECLIEKCQVGIMERPERVILLLVGLIFNWLEWAMILTAILANATALHRIYYTHQQLGNRQD</sequence>
<organism evidence="4">
    <name type="scientific">Thermosulfidibacter takaii</name>
    <dbReference type="NCBI Taxonomy" id="412593"/>
    <lineage>
        <taxon>Bacteria</taxon>
        <taxon>Pseudomonadati</taxon>
        <taxon>Thermosulfidibacterota</taxon>
        <taxon>Thermosulfidibacteria</taxon>
        <taxon>Thermosulfidibacterales</taxon>
        <taxon>Thermosulfidibacteraceae</taxon>
    </lineage>
</organism>
<proteinExistence type="inferred from homology"/>
<evidence type="ECO:0000256" key="2">
    <source>
        <dbReference type="RuleBase" id="RU003750"/>
    </source>
</evidence>
<feature type="transmembrane region" description="Helical" evidence="3">
    <location>
        <begin position="33"/>
        <end position="60"/>
    </location>
</feature>
<protein>
    <submittedName>
        <fullName evidence="4">CDP-alcohol phosphatidyltransferase family protein</fullName>
    </submittedName>
</protein>
<dbReference type="Proteomes" id="UP000885690">
    <property type="component" value="Unassembled WGS sequence"/>
</dbReference>
<comment type="similarity">
    <text evidence="2">Belongs to the CDP-alcohol phosphatidyltransferase class-I family.</text>
</comment>
<reference evidence="4" key="1">
    <citation type="journal article" date="2020" name="mSystems">
        <title>Genome- and Community-Level Interaction Insights into Carbon Utilization and Element Cycling Functions of Hydrothermarchaeota in Hydrothermal Sediment.</title>
        <authorList>
            <person name="Zhou Z."/>
            <person name="Liu Y."/>
            <person name="Xu W."/>
            <person name="Pan J."/>
            <person name="Luo Z.H."/>
            <person name="Li M."/>
        </authorList>
    </citation>
    <scope>NUCLEOTIDE SEQUENCE [LARGE SCALE GENOMIC DNA]</scope>
    <source>
        <strain evidence="4">HyVt-115</strain>
    </source>
</reference>
<feature type="transmembrane region" description="Helical" evidence="3">
    <location>
        <begin position="152"/>
        <end position="175"/>
    </location>
</feature>
<dbReference type="InterPro" id="IPR048254">
    <property type="entry name" value="CDP_ALCOHOL_P_TRANSF_CS"/>
</dbReference>
<evidence type="ECO:0000256" key="3">
    <source>
        <dbReference type="SAM" id="Phobius"/>
    </source>
</evidence>
<dbReference type="NCBIfam" id="NF040950">
    <property type="entry name" value="archin_ph_syn"/>
    <property type="match status" value="1"/>
</dbReference>
<keyword evidence="3" id="KW-1133">Transmembrane helix</keyword>
<dbReference type="GO" id="GO:0016020">
    <property type="term" value="C:membrane"/>
    <property type="evidence" value="ECO:0007669"/>
    <property type="project" value="InterPro"/>
</dbReference>
<accession>A0A7C0Y726</accession>
<evidence type="ECO:0000313" key="4">
    <source>
        <dbReference type="EMBL" id="HDD53434.1"/>
    </source>
</evidence>
<dbReference type="EMBL" id="DQWS01000188">
    <property type="protein sequence ID" value="HDD53434.1"/>
    <property type="molecule type" value="Genomic_DNA"/>
</dbReference>
<dbReference type="Gene3D" id="1.20.120.1760">
    <property type="match status" value="1"/>
</dbReference>
<dbReference type="InterPro" id="IPR043130">
    <property type="entry name" value="CDP-OH_PTrfase_TM_dom"/>
</dbReference>
<gene>
    <name evidence="4" type="ORF">ENF32_05135</name>
</gene>
<dbReference type="Pfam" id="PF01066">
    <property type="entry name" value="CDP-OH_P_transf"/>
    <property type="match status" value="1"/>
</dbReference>
<keyword evidence="3" id="KW-0472">Membrane</keyword>